<dbReference type="EMBL" id="PDCK01000040">
    <property type="protein sequence ID" value="PRQ46445.1"/>
    <property type="molecule type" value="Genomic_DNA"/>
</dbReference>
<protein>
    <submittedName>
        <fullName evidence="1">Uncharacterized protein</fullName>
    </submittedName>
</protein>
<dbReference type="Proteomes" id="UP000238479">
    <property type="component" value="Chromosome 2"/>
</dbReference>
<organism evidence="1 2">
    <name type="scientific">Rosa chinensis</name>
    <name type="common">China rose</name>
    <dbReference type="NCBI Taxonomy" id="74649"/>
    <lineage>
        <taxon>Eukaryota</taxon>
        <taxon>Viridiplantae</taxon>
        <taxon>Streptophyta</taxon>
        <taxon>Embryophyta</taxon>
        <taxon>Tracheophyta</taxon>
        <taxon>Spermatophyta</taxon>
        <taxon>Magnoliopsida</taxon>
        <taxon>eudicotyledons</taxon>
        <taxon>Gunneridae</taxon>
        <taxon>Pentapetalae</taxon>
        <taxon>rosids</taxon>
        <taxon>fabids</taxon>
        <taxon>Rosales</taxon>
        <taxon>Rosaceae</taxon>
        <taxon>Rosoideae</taxon>
        <taxon>Rosoideae incertae sedis</taxon>
        <taxon>Rosa</taxon>
    </lineage>
</organism>
<keyword evidence="2" id="KW-1185">Reference proteome</keyword>
<dbReference type="Gramene" id="PRQ46445">
    <property type="protein sequence ID" value="PRQ46445"/>
    <property type="gene ID" value="RchiOBHm_Chr2g0089151"/>
</dbReference>
<reference evidence="1 2" key="1">
    <citation type="journal article" date="2018" name="Nat. Genet.">
        <title>The Rosa genome provides new insights in the design of modern roses.</title>
        <authorList>
            <person name="Bendahmane M."/>
        </authorList>
    </citation>
    <scope>NUCLEOTIDE SEQUENCE [LARGE SCALE GENOMIC DNA]</scope>
    <source>
        <strain evidence="2">cv. Old Blush</strain>
    </source>
</reference>
<gene>
    <name evidence="1" type="ORF">RchiOBHm_Chr2g0089151</name>
</gene>
<comment type="caution">
    <text evidence="1">The sequence shown here is derived from an EMBL/GenBank/DDBJ whole genome shotgun (WGS) entry which is preliminary data.</text>
</comment>
<dbReference type="AlphaFoldDB" id="A0A2P6RJ47"/>
<evidence type="ECO:0000313" key="2">
    <source>
        <dbReference type="Proteomes" id="UP000238479"/>
    </source>
</evidence>
<sequence>MNSVRSPVFSAQPSPRHVFIDLQPRRRRSPPPRLHISGVMRGSCYLKVERGPENISSLFCVNGTTI</sequence>
<name>A0A2P6RJ47_ROSCH</name>
<proteinExistence type="predicted"/>
<evidence type="ECO:0000313" key="1">
    <source>
        <dbReference type="EMBL" id="PRQ46445.1"/>
    </source>
</evidence>
<accession>A0A2P6RJ47</accession>